<sequence length="169" mass="18009">MKGGRMHIRKERPQDAAEIRQVTEAAFRPVAYSNQKEGEIVDALRAAKALTLSLVAEEDGQVLGHIAFSPVLIGGAEKGWYGLGPVSVLPARQGEGIGGKLIREGLAQLRGAGARGCVLLGDLGYYGRFGFKADARQKLPGVPPEYFQCLAFGPDMPQGDVAYHAAFDA</sequence>
<gene>
    <name evidence="2" type="ORF">BCETI_4000128</name>
</gene>
<dbReference type="InterPro" id="IPR050276">
    <property type="entry name" value="MshD_Acetyltransferase"/>
</dbReference>
<dbReference type="PANTHER" id="PTHR43617">
    <property type="entry name" value="L-AMINO ACID N-ACETYLTRANSFERASE"/>
    <property type="match status" value="1"/>
</dbReference>
<evidence type="ECO:0000313" key="2">
    <source>
        <dbReference type="EMBL" id="EEH14201.1"/>
    </source>
</evidence>
<dbReference type="EMBL" id="ACJD01000004">
    <property type="protein sequence ID" value="EEH14201.1"/>
    <property type="molecule type" value="Genomic_DNA"/>
</dbReference>
<protein>
    <submittedName>
        <fullName evidence="2">Acetyltransferase</fullName>
    </submittedName>
</protein>
<dbReference type="PANTHER" id="PTHR43617:SF2">
    <property type="entry name" value="UPF0039 PROTEIN SLL0451"/>
    <property type="match status" value="1"/>
</dbReference>
<accession>C0G7H4</accession>
<keyword evidence="2" id="KW-0808">Transferase</keyword>
<reference evidence="2 3" key="1">
    <citation type="submission" date="2009-03" db="EMBL/GenBank/DDBJ databases">
        <authorList>
            <person name="Setubal J.C."/>
            <person name="Boyle S."/>
            <person name="Crasta O.R."/>
            <person name="Gillespie J.J."/>
            <person name="Kenyon R.W."/>
            <person name="Lu J."/>
            <person name="Mane S."/>
            <person name="Nagrani S."/>
            <person name="Shallom J.M."/>
            <person name="Shallom S."/>
            <person name="Shukla M."/>
            <person name="Snyder E.E."/>
            <person name="Sobral B.W."/>
            <person name="Wattam A.R."/>
            <person name="Will R."/>
            <person name="Williams K."/>
            <person name="Yoo H."/>
            <person name="Bruce D.H."/>
            <person name="Detter C."/>
            <person name="Munk C."/>
            <person name="Brettin T.S."/>
            <person name="Ficht T."/>
        </authorList>
    </citation>
    <scope>NUCLEOTIDE SEQUENCE [LARGE SCALE GENOMIC DNA]</scope>
    <source>
        <strain evidence="2 3">Cudo</strain>
    </source>
</reference>
<dbReference type="CDD" id="cd04301">
    <property type="entry name" value="NAT_SF"/>
    <property type="match status" value="1"/>
</dbReference>
<dbReference type="AlphaFoldDB" id="C0G7H4"/>
<dbReference type="GO" id="GO:0016747">
    <property type="term" value="F:acyltransferase activity, transferring groups other than amino-acyl groups"/>
    <property type="evidence" value="ECO:0007669"/>
    <property type="project" value="InterPro"/>
</dbReference>
<dbReference type="SUPFAM" id="SSF55729">
    <property type="entry name" value="Acyl-CoA N-acyltransferases (Nat)"/>
    <property type="match status" value="1"/>
</dbReference>
<comment type="caution">
    <text evidence="2">The sequence shown here is derived from an EMBL/GenBank/DDBJ whole genome shotgun (WGS) entry which is preliminary data.</text>
</comment>
<feature type="domain" description="N-acetyltransferase" evidence="1">
    <location>
        <begin position="6"/>
        <end position="157"/>
    </location>
</feature>
<dbReference type="PROSITE" id="PS51186">
    <property type="entry name" value="GNAT"/>
    <property type="match status" value="1"/>
</dbReference>
<dbReference type="InterPro" id="IPR016181">
    <property type="entry name" value="Acyl_CoA_acyltransferase"/>
</dbReference>
<evidence type="ECO:0000313" key="3">
    <source>
        <dbReference type="Proteomes" id="UP000003678"/>
    </source>
</evidence>
<name>C0G7H4_9HYPH</name>
<dbReference type="Proteomes" id="UP000003678">
    <property type="component" value="Unassembled WGS sequence"/>
</dbReference>
<organism evidence="2 3">
    <name type="scientific">Brucella ceti str. Cudo</name>
    <dbReference type="NCBI Taxonomy" id="595497"/>
    <lineage>
        <taxon>Bacteria</taxon>
        <taxon>Pseudomonadati</taxon>
        <taxon>Pseudomonadota</taxon>
        <taxon>Alphaproteobacteria</taxon>
        <taxon>Hyphomicrobiales</taxon>
        <taxon>Brucellaceae</taxon>
        <taxon>Brucella/Ochrobactrum group</taxon>
        <taxon>Brucella</taxon>
    </lineage>
</organism>
<proteinExistence type="predicted"/>
<evidence type="ECO:0000259" key="1">
    <source>
        <dbReference type="PROSITE" id="PS51186"/>
    </source>
</evidence>
<dbReference type="InterPro" id="IPR000182">
    <property type="entry name" value="GNAT_dom"/>
</dbReference>
<dbReference type="Gene3D" id="3.40.630.30">
    <property type="match status" value="1"/>
</dbReference>
<dbReference type="Pfam" id="PF13508">
    <property type="entry name" value="Acetyltransf_7"/>
    <property type="match status" value="1"/>
</dbReference>